<dbReference type="Proteomes" id="UP000315115">
    <property type="component" value="Chromosome 2"/>
</dbReference>
<gene>
    <name evidence="1" type="ORF">VroAM7_44920</name>
</gene>
<evidence type="ECO:0000313" key="1">
    <source>
        <dbReference type="EMBL" id="BBL91839.1"/>
    </source>
</evidence>
<sequence length="95" mass="11371">MSREWDEQKRTFREWLMKRNKTISAVLVEFQCEKCNAGAYRVDDSREPVANQWFHICSNCGDEVYFAYPYPYIEYKGEAFILRKHVPRQSPSPDI</sequence>
<accession>A0A510IDQ1</accession>
<organism evidence="1 2">
    <name type="scientific">Vibrio rotiferianus</name>
    <dbReference type="NCBI Taxonomy" id="190895"/>
    <lineage>
        <taxon>Bacteria</taxon>
        <taxon>Pseudomonadati</taxon>
        <taxon>Pseudomonadota</taxon>
        <taxon>Gammaproteobacteria</taxon>
        <taxon>Vibrionales</taxon>
        <taxon>Vibrionaceae</taxon>
        <taxon>Vibrio</taxon>
    </lineage>
</organism>
<evidence type="ECO:0000313" key="2">
    <source>
        <dbReference type="Proteomes" id="UP000315115"/>
    </source>
</evidence>
<dbReference type="AlphaFoldDB" id="A0A510IDQ1"/>
<proteinExistence type="predicted"/>
<protein>
    <submittedName>
        <fullName evidence="1">Uncharacterized protein</fullName>
    </submittedName>
</protein>
<dbReference type="EMBL" id="AP019799">
    <property type="protein sequence ID" value="BBL91839.1"/>
    <property type="molecule type" value="Genomic_DNA"/>
</dbReference>
<reference evidence="2" key="1">
    <citation type="submission" date="2019-07" db="EMBL/GenBank/DDBJ databases">
        <title>Complete Genome Sequences of Vibrion rotiferianus strain AM7.</title>
        <authorList>
            <person name="Miyazaki K."/>
            <person name="Wiseschart A."/>
            <person name="Pootanakit K."/>
            <person name="Ishimori K."/>
            <person name="Kitahara K."/>
        </authorList>
    </citation>
    <scope>NUCLEOTIDE SEQUENCE [LARGE SCALE GENOMIC DNA]</scope>
    <source>
        <strain evidence="2">AM7</strain>
    </source>
</reference>
<name>A0A510IDQ1_9VIBR</name>